<reference evidence="2 3" key="1">
    <citation type="submission" date="2020-12" db="EMBL/GenBank/DDBJ databases">
        <authorList>
            <person name="Shan Y."/>
        </authorList>
    </citation>
    <scope>NUCLEOTIDE SEQUENCE [LARGE SCALE GENOMIC DNA]</scope>
    <source>
        <strain evidence="3">csc3.9</strain>
    </source>
</reference>
<feature type="transmembrane region" description="Helical" evidence="1">
    <location>
        <begin position="39"/>
        <end position="58"/>
    </location>
</feature>
<dbReference type="RefSeq" id="WP_198569845.1">
    <property type="nucleotide sequence ID" value="NZ_CP066167.1"/>
</dbReference>
<protein>
    <submittedName>
        <fullName evidence="2">DUF2909 domain-containing protein</fullName>
    </submittedName>
</protein>
<keyword evidence="3" id="KW-1185">Reference proteome</keyword>
<dbReference type="Pfam" id="PF11137">
    <property type="entry name" value="DUF2909"/>
    <property type="match status" value="1"/>
</dbReference>
<dbReference type="InterPro" id="IPR021313">
    <property type="entry name" value="DUF2909"/>
</dbReference>
<dbReference type="KEGG" id="snan:I6N98_00265"/>
<dbReference type="AlphaFoldDB" id="A0A7T4UQ39"/>
<dbReference type="Proteomes" id="UP000596063">
    <property type="component" value="Chromosome"/>
</dbReference>
<name>A0A7T4UQ39_9GAMM</name>
<dbReference type="EMBL" id="CP066167">
    <property type="protein sequence ID" value="QQD18348.1"/>
    <property type="molecule type" value="Genomic_DNA"/>
</dbReference>
<evidence type="ECO:0000313" key="3">
    <source>
        <dbReference type="Proteomes" id="UP000596063"/>
    </source>
</evidence>
<keyword evidence="1" id="KW-0812">Transmembrane</keyword>
<organism evidence="2 3">
    <name type="scientific">Spongiibacter nanhainus</name>
    <dbReference type="NCBI Taxonomy" id="2794344"/>
    <lineage>
        <taxon>Bacteria</taxon>
        <taxon>Pseudomonadati</taxon>
        <taxon>Pseudomonadota</taxon>
        <taxon>Gammaproteobacteria</taxon>
        <taxon>Cellvibrionales</taxon>
        <taxon>Spongiibacteraceae</taxon>
        <taxon>Spongiibacter</taxon>
    </lineage>
</organism>
<evidence type="ECO:0000256" key="1">
    <source>
        <dbReference type="SAM" id="Phobius"/>
    </source>
</evidence>
<sequence>MWLKVVIMVLFVALVISLFSGLVFLIKDKGTTMRTWQSLSVRLTLATLLMAFLIYGLYTGKLGSKAPWDERYLESGEAELITVEQE</sequence>
<evidence type="ECO:0000313" key="2">
    <source>
        <dbReference type="EMBL" id="QQD18348.1"/>
    </source>
</evidence>
<gene>
    <name evidence="2" type="ORF">I6N98_00265</name>
</gene>
<accession>A0A7T4UQ39</accession>
<feature type="transmembrane region" description="Helical" evidence="1">
    <location>
        <begin position="6"/>
        <end position="27"/>
    </location>
</feature>
<keyword evidence="1" id="KW-1133">Transmembrane helix</keyword>
<keyword evidence="1" id="KW-0472">Membrane</keyword>
<proteinExistence type="predicted"/>